<evidence type="ECO:0000256" key="1">
    <source>
        <dbReference type="ARBA" id="ARBA00022723"/>
    </source>
</evidence>
<dbReference type="SUPFAM" id="SSF57850">
    <property type="entry name" value="RING/U-box"/>
    <property type="match status" value="1"/>
</dbReference>
<dbReference type="PANTHER" id="PTHR45931:SF3">
    <property type="entry name" value="RING ZINC FINGER-CONTAINING PROTEIN"/>
    <property type="match status" value="1"/>
</dbReference>
<dbReference type="PANTHER" id="PTHR45931">
    <property type="entry name" value="SI:CH211-59O9.10"/>
    <property type="match status" value="1"/>
</dbReference>
<keyword evidence="2 4" id="KW-0863">Zinc-finger</keyword>
<comment type="caution">
    <text evidence="8">The sequence shown here is derived from an EMBL/GenBank/DDBJ whole genome shotgun (WGS) entry which is preliminary data.</text>
</comment>
<dbReference type="OrthoDB" id="9984778at2759"/>
<dbReference type="Proteomes" id="UP000835052">
    <property type="component" value="Unassembled WGS sequence"/>
</dbReference>
<dbReference type="PROSITE" id="PS00282">
    <property type="entry name" value="KAZAL_1"/>
    <property type="match status" value="1"/>
</dbReference>
<dbReference type="EMBL" id="CAJGYM010000084">
    <property type="protein sequence ID" value="CAD6197028.1"/>
    <property type="molecule type" value="Genomic_DNA"/>
</dbReference>
<keyword evidence="9" id="KW-1185">Reference proteome</keyword>
<organism evidence="8 9">
    <name type="scientific">Caenorhabditis auriculariae</name>
    <dbReference type="NCBI Taxonomy" id="2777116"/>
    <lineage>
        <taxon>Eukaryota</taxon>
        <taxon>Metazoa</taxon>
        <taxon>Ecdysozoa</taxon>
        <taxon>Nematoda</taxon>
        <taxon>Chromadorea</taxon>
        <taxon>Rhabditida</taxon>
        <taxon>Rhabditina</taxon>
        <taxon>Rhabditomorpha</taxon>
        <taxon>Rhabditoidea</taxon>
        <taxon>Rhabditidae</taxon>
        <taxon>Peloderinae</taxon>
        <taxon>Caenorhabditis</taxon>
    </lineage>
</organism>
<keyword evidence="3" id="KW-0862">Zinc</keyword>
<dbReference type="GO" id="GO:0008270">
    <property type="term" value="F:zinc ion binding"/>
    <property type="evidence" value="ECO:0007669"/>
    <property type="project" value="UniProtKB-KW"/>
</dbReference>
<dbReference type="GO" id="GO:0006511">
    <property type="term" value="P:ubiquitin-dependent protein catabolic process"/>
    <property type="evidence" value="ECO:0007669"/>
    <property type="project" value="TreeGrafter"/>
</dbReference>
<sequence length="793" mass="85277">MSRTILAFIVTALVASELLTSSSTAMADKRSRKRRSQEPLADHSRSPNTHRKPSRNTPSLTQGRRKETAKLPAAANQPTNHSDRLPLKIPSFLPFIANYNGRWCRSSMDPLSARVLAAAVASSSTAPQAAPPQSTQSATATQPPTQPAGQQSTTGLLLQQIQPGAAPASGRGVSFSSQLAQIAVNVPVAAAAAAAAAAYAATTGNLPPYMPYDMNGSFTTPTYIMAPSSVYTHCVNAQTPTAALCSCGLPQALNQTCSLHATTQQVLANHQQQMNTFSNGHQNFQMARLTQQITLQMHLNHLVQQQNLPMPSSQPQPFTSQPQATQQIVNANCHAPETPARPSTENPLLQHLQSWRNGALSYSTSRLQEQVDFLQTQNQQPMMQPTAAQPSISTGGSGRGRTEILRDLEAARQQTSIGSSSLRTFARLKRTIARVEERQRQMDESDAPPELERQEPTSSTSPRNDEPRPPKLRRVGSATLQPERLPEPPLPSTSTTNSSSASSSQHVTGLVPSGNCQYCHAVTGNQSQPSQASSSLLPPPCGCPTAHCQHTAAAIAVAAAAAGPFTLSSPAHSNLFQQSSGSNIQIPTPIHPSSFGPTPYQLRMYQEGLIAGHQHGLQNRRQNALTASALNRLGSVFVVPGGPNFPHTAYNATNGRVMELNMMVNVIPTELLNVLDRPTLDRHHMFIAPVTEPQPVGASPQDIEKCTAKIPFVKDIEAPAEETERCTVCLCDFETGDEVRSLRCTHIFHPDCIDKWLVYNKKCPVCRLDVDKPLVVAEAVAIGTINSTTAIAP</sequence>
<reference evidence="8" key="1">
    <citation type="submission" date="2020-10" db="EMBL/GenBank/DDBJ databases">
        <authorList>
            <person name="Kikuchi T."/>
        </authorList>
    </citation>
    <scope>NUCLEOTIDE SEQUENCE</scope>
    <source>
        <strain evidence="8">NKZ352</strain>
    </source>
</reference>
<dbReference type="CDD" id="cd16474">
    <property type="entry name" value="RING-H2_RNF111-like"/>
    <property type="match status" value="1"/>
</dbReference>
<evidence type="ECO:0000259" key="7">
    <source>
        <dbReference type="PROSITE" id="PS50089"/>
    </source>
</evidence>
<dbReference type="GO" id="GO:0061630">
    <property type="term" value="F:ubiquitin protein ligase activity"/>
    <property type="evidence" value="ECO:0007669"/>
    <property type="project" value="TreeGrafter"/>
</dbReference>
<dbReference type="PROSITE" id="PS50089">
    <property type="entry name" value="ZF_RING_2"/>
    <property type="match status" value="1"/>
</dbReference>
<dbReference type="InterPro" id="IPR002350">
    <property type="entry name" value="Kazal_dom"/>
</dbReference>
<evidence type="ECO:0000256" key="5">
    <source>
        <dbReference type="SAM" id="MobiDB-lite"/>
    </source>
</evidence>
<feature type="domain" description="RING-type" evidence="7">
    <location>
        <begin position="726"/>
        <end position="767"/>
    </location>
</feature>
<dbReference type="Gene3D" id="3.30.40.10">
    <property type="entry name" value="Zinc/RING finger domain, C3HC4 (zinc finger)"/>
    <property type="match status" value="1"/>
</dbReference>
<feature type="compositionally biased region" description="Low complexity" evidence="5">
    <location>
        <begin position="378"/>
        <end position="389"/>
    </location>
</feature>
<evidence type="ECO:0000256" key="4">
    <source>
        <dbReference type="PROSITE-ProRule" id="PRU00175"/>
    </source>
</evidence>
<dbReference type="AlphaFoldDB" id="A0A8S1HMA8"/>
<name>A0A8S1HMA8_9PELO</name>
<evidence type="ECO:0000256" key="2">
    <source>
        <dbReference type="ARBA" id="ARBA00022771"/>
    </source>
</evidence>
<feature type="compositionally biased region" description="Basic and acidic residues" evidence="5">
    <location>
        <begin position="36"/>
        <end position="45"/>
    </location>
</feature>
<evidence type="ECO:0000256" key="6">
    <source>
        <dbReference type="SAM" id="SignalP"/>
    </source>
</evidence>
<dbReference type="SMART" id="SM00184">
    <property type="entry name" value="RING"/>
    <property type="match status" value="1"/>
</dbReference>
<evidence type="ECO:0000313" key="9">
    <source>
        <dbReference type="Proteomes" id="UP000835052"/>
    </source>
</evidence>
<evidence type="ECO:0000313" key="8">
    <source>
        <dbReference type="EMBL" id="CAD6197028.1"/>
    </source>
</evidence>
<dbReference type="Pfam" id="PF13639">
    <property type="entry name" value="zf-RING_2"/>
    <property type="match status" value="1"/>
</dbReference>
<accession>A0A8S1HMA8</accession>
<protein>
    <recommendedName>
        <fullName evidence="7">RING-type domain-containing protein</fullName>
    </recommendedName>
</protein>
<feature type="region of interest" description="Disordered" evidence="5">
    <location>
        <begin position="378"/>
        <end position="400"/>
    </location>
</feature>
<feature type="region of interest" description="Disordered" evidence="5">
    <location>
        <begin position="126"/>
        <end position="153"/>
    </location>
</feature>
<feature type="region of interest" description="Disordered" evidence="5">
    <location>
        <begin position="436"/>
        <end position="509"/>
    </location>
</feature>
<dbReference type="GO" id="GO:0005634">
    <property type="term" value="C:nucleus"/>
    <property type="evidence" value="ECO:0007669"/>
    <property type="project" value="TreeGrafter"/>
</dbReference>
<keyword evidence="6" id="KW-0732">Signal</keyword>
<feature type="compositionally biased region" description="Low complexity" evidence="5">
    <location>
        <begin position="492"/>
        <end position="504"/>
    </location>
</feature>
<dbReference type="InterPro" id="IPR001841">
    <property type="entry name" value="Znf_RING"/>
</dbReference>
<gene>
    <name evidence="8" type="ORF">CAUJ_LOCUS12938</name>
</gene>
<feature type="signal peptide" evidence="6">
    <location>
        <begin position="1"/>
        <end position="27"/>
    </location>
</feature>
<feature type="chain" id="PRO_5035725286" description="RING-type domain-containing protein" evidence="6">
    <location>
        <begin position="28"/>
        <end position="793"/>
    </location>
</feature>
<proteinExistence type="predicted"/>
<dbReference type="InterPro" id="IPR013083">
    <property type="entry name" value="Znf_RING/FYVE/PHD"/>
</dbReference>
<dbReference type="InterPro" id="IPR051834">
    <property type="entry name" value="RING_finger_E3_ligase"/>
</dbReference>
<evidence type="ECO:0000256" key="3">
    <source>
        <dbReference type="ARBA" id="ARBA00022833"/>
    </source>
</evidence>
<keyword evidence="1" id="KW-0479">Metal-binding</keyword>
<feature type="region of interest" description="Disordered" evidence="5">
    <location>
        <begin position="24"/>
        <end position="86"/>
    </location>
</feature>